<evidence type="ECO:0000313" key="2">
    <source>
        <dbReference type="Proteomes" id="UP000811609"/>
    </source>
</evidence>
<dbReference type="Proteomes" id="UP000811609">
    <property type="component" value="Chromosome 11"/>
</dbReference>
<sequence>MASPSLAIITIDCSSPSAIFFDKAKVMYQSLEKSSFQFEHC</sequence>
<protein>
    <submittedName>
        <fullName evidence="1">Uncharacterized protein</fullName>
    </submittedName>
</protein>
<name>A0A8T1NYT9_CARIL</name>
<reference evidence="1" key="1">
    <citation type="submission" date="2020-12" db="EMBL/GenBank/DDBJ databases">
        <title>WGS assembly of Carya illinoinensis cv. Pawnee.</title>
        <authorList>
            <person name="Platts A."/>
            <person name="Shu S."/>
            <person name="Wright S."/>
            <person name="Barry K."/>
            <person name="Edger P."/>
            <person name="Pires J.C."/>
            <person name="Schmutz J."/>
        </authorList>
    </citation>
    <scope>NUCLEOTIDE SEQUENCE</scope>
    <source>
        <tissue evidence="1">Leaf</tissue>
    </source>
</reference>
<evidence type="ECO:0000313" key="1">
    <source>
        <dbReference type="EMBL" id="KAG6636719.1"/>
    </source>
</evidence>
<accession>A0A8T1NYT9</accession>
<comment type="caution">
    <text evidence="1">The sequence shown here is derived from an EMBL/GenBank/DDBJ whole genome shotgun (WGS) entry which is preliminary data.</text>
</comment>
<keyword evidence="2" id="KW-1185">Reference proteome</keyword>
<dbReference type="EMBL" id="CM031819">
    <property type="protein sequence ID" value="KAG6636719.1"/>
    <property type="molecule type" value="Genomic_DNA"/>
</dbReference>
<dbReference type="AlphaFoldDB" id="A0A8T1NYT9"/>
<gene>
    <name evidence="1" type="ORF">CIPAW_11G130400</name>
</gene>
<proteinExistence type="predicted"/>
<organism evidence="1 2">
    <name type="scientific">Carya illinoinensis</name>
    <name type="common">Pecan</name>
    <dbReference type="NCBI Taxonomy" id="32201"/>
    <lineage>
        <taxon>Eukaryota</taxon>
        <taxon>Viridiplantae</taxon>
        <taxon>Streptophyta</taxon>
        <taxon>Embryophyta</taxon>
        <taxon>Tracheophyta</taxon>
        <taxon>Spermatophyta</taxon>
        <taxon>Magnoliopsida</taxon>
        <taxon>eudicotyledons</taxon>
        <taxon>Gunneridae</taxon>
        <taxon>Pentapetalae</taxon>
        <taxon>rosids</taxon>
        <taxon>fabids</taxon>
        <taxon>Fagales</taxon>
        <taxon>Juglandaceae</taxon>
        <taxon>Carya</taxon>
    </lineage>
</organism>